<evidence type="ECO:0000313" key="5">
    <source>
        <dbReference type="EMBL" id="EFQ05035.1"/>
    </source>
</evidence>
<dbReference type="SUPFAM" id="SSF100950">
    <property type="entry name" value="NagB/RpiA/CoA transferase-like"/>
    <property type="match status" value="1"/>
</dbReference>
<dbReference type="InterPro" id="IPR018356">
    <property type="entry name" value="Tscrpt_reg_HTH_DeoR_CS"/>
</dbReference>
<gene>
    <name evidence="5" type="ORF">HMPREF9429_00113</name>
</gene>
<keyword evidence="3" id="KW-0804">Transcription</keyword>
<evidence type="ECO:0000313" key="6">
    <source>
        <dbReference type="Proteomes" id="UP000003195"/>
    </source>
</evidence>
<proteinExistence type="predicted"/>
<dbReference type="PANTHER" id="PTHR30363:SF56">
    <property type="entry name" value="TRANSCRIPTIONAL REGULATOR, DEOR FAMILY"/>
    <property type="match status" value="1"/>
</dbReference>
<sequence length="266" mass="29596">MYTKGEIYFQEVLIMLTEERQRDIARLVMIERAVTVQQLSERYGISESTARRDLLTLQKMGLVNRVHGGATVVDEVDEYNVNSESIQQKYAYHVEEKRKIAAYAATLIEEQDFIYIDGGSTTEQMGDFLTSHDISIVTNSLPLAQKLAARGLQVSILPGTVKGSTESVIGGDMRDMLRRYHFTKGFFGTNGIDLRFGYTTPDQEEAACKTAALKQCTKAYVLADTSKFGRSSHVTFATLAEVAIITAGKKDLDVSVYGEQTEVCML</sequence>
<dbReference type="Pfam" id="PF08220">
    <property type="entry name" value="HTH_DeoR"/>
    <property type="match status" value="1"/>
</dbReference>
<dbReference type="Proteomes" id="UP000003195">
    <property type="component" value="Unassembled WGS sequence"/>
</dbReference>
<name>E2Z9K9_9FIRM</name>
<feature type="domain" description="HTH deoR-type" evidence="4">
    <location>
        <begin position="17"/>
        <end position="72"/>
    </location>
</feature>
<evidence type="ECO:0000256" key="1">
    <source>
        <dbReference type="ARBA" id="ARBA00023015"/>
    </source>
</evidence>
<comment type="caution">
    <text evidence="5">The sequence shown here is derived from an EMBL/GenBank/DDBJ whole genome shotgun (WGS) entry which is preliminary data.</text>
</comment>
<evidence type="ECO:0000259" key="4">
    <source>
        <dbReference type="PROSITE" id="PS51000"/>
    </source>
</evidence>
<dbReference type="InterPro" id="IPR036388">
    <property type="entry name" value="WH-like_DNA-bd_sf"/>
</dbReference>
<keyword evidence="2" id="KW-0238">DNA-binding</keyword>
<dbReference type="Gene3D" id="3.40.50.1360">
    <property type="match status" value="1"/>
</dbReference>
<dbReference type="InterPro" id="IPR014036">
    <property type="entry name" value="DeoR-like_C"/>
</dbReference>
<dbReference type="GO" id="GO:0003677">
    <property type="term" value="F:DNA binding"/>
    <property type="evidence" value="ECO:0007669"/>
    <property type="project" value="UniProtKB-KW"/>
</dbReference>
<dbReference type="InterPro" id="IPR050313">
    <property type="entry name" value="Carb_Metab_HTH_regulators"/>
</dbReference>
<dbReference type="PRINTS" id="PR00037">
    <property type="entry name" value="HTHLACR"/>
</dbReference>
<dbReference type="InterPro" id="IPR001034">
    <property type="entry name" value="DeoR_HTH"/>
</dbReference>
<dbReference type="InterPro" id="IPR036390">
    <property type="entry name" value="WH_DNA-bd_sf"/>
</dbReference>
<protein>
    <submittedName>
        <fullName evidence="5">Transcriptional regulator, DeoR family</fullName>
    </submittedName>
</protein>
<keyword evidence="6" id="KW-1185">Reference proteome</keyword>
<dbReference type="HOGENOM" id="CLU_060699_1_3_9"/>
<dbReference type="Gene3D" id="1.10.10.10">
    <property type="entry name" value="Winged helix-like DNA-binding domain superfamily/Winged helix DNA-binding domain"/>
    <property type="match status" value="1"/>
</dbReference>
<dbReference type="GO" id="GO:0003700">
    <property type="term" value="F:DNA-binding transcription factor activity"/>
    <property type="evidence" value="ECO:0007669"/>
    <property type="project" value="InterPro"/>
</dbReference>
<dbReference type="EMBL" id="AECS01000003">
    <property type="protein sequence ID" value="EFQ05035.1"/>
    <property type="molecule type" value="Genomic_DNA"/>
</dbReference>
<dbReference type="eggNOG" id="COG1349">
    <property type="taxonomic scope" value="Bacteria"/>
</dbReference>
<reference evidence="5 6" key="1">
    <citation type="submission" date="2010-08" db="EMBL/GenBank/DDBJ databases">
        <authorList>
            <person name="Weinstock G."/>
            <person name="Sodergren E."/>
            <person name="Clifton S."/>
            <person name="Fulton L."/>
            <person name="Fulton B."/>
            <person name="Courtney L."/>
            <person name="Fronick C."/>
            <person name="Harrison M."/>
            <person name="Strong C."/>
            <person name="Farmer C."/>
            <person name="Delahaunty K."/>
            <person name="Markovic C."/>
            <person name="Hall O."/>
            <person name="Minx P."/>
            <person name="Tomlinson C."/>
            <person name="Mitreva M."/>
            <person name="Hou S."/>
            <person name="Chen J."/>
            <person name="Wollam A."/>
            <person name="Pepin K.H."/>
            <person name="Johnson M."/>
            <person name="Bhonagiri V."/>
            <person name="Zhang X."/>
            <person name="Suruliraj S."/>
            <person name="Warren W."/>
            <person name="Chinwalla A."/>
            <person name="Mardis E.R."/>
            <person name="Wilson R.K."/>
        </authorList>
    </citation>
    <scope>NUCLEOTIDE SEQUENCE [LARGE SCALE GENOMIC DNA]</scope>
    <source>
        <strain evidence="5 6">F0359</strain>
    </source>
</reference>
<dbReference type="Pfam" id="PF00455">
    <property type="entry name" value="DeoRC"/>
    <property type="match status" value="1"/>
</dbReference>
<accession>E2Z9K9</accession>
<dbReference type="PROSITE" id="PS00894">
    <property type="entry name" value="HTH_DEOR_1"/>
    <property type="match status" value="1"/>
</dbReference>
<dbReference type="AlphaFoldDB" id="E2Z9K9"/>
<evidence type="ECO:0000256" key="2">
    <source>
        <dbReference type="ARBA" id="ARBA00023125"/>
    </source>
</evidence>
<dbReference type="SMART" id="SM01134">
    <property type="entry name" value="DeoRC"/>
    <property type="match status" value="1"/>
</dbReference>
<evidence type="ECO:0000256" key="3">
    <source>
        <dbReference type="ARBA" id="ARBA00023163"/>
    </source>
</evidence>
<keyword evidence="1" id="KW-0805">Transcription regulation</keyword>
<organism evidence="5 6">
    <name type="scientific">Megasphaera micronuciformis F0359</name>
    <dbReference type="NCBI Taxonomy" id="706434"/>
    <lineage>
        <taxon>Bacteria</taxon>
        <taxon>Bacillati</taxon>
        <taxon>Bacillota</taxon>
        <taxon>Negativicutes</taxon>
        <taxon>Veillonellales</taxon>
        <taxon>Veillonellaceae</taxon>
        <taxon>Megasphaera</taxon>
    </lineage>
</organism>
<dbReference type="STRING" id="706434.HMPREF9429_00113"/>
<dbReference type="SUPFAM" id="SSF46785">
    <property type="entry name" value="Winged helix' DNA-binding domain"/>
    <property type="match status" value="1"/>
</dbReference>
<dbReference type="PANTHER" id="PTHR30363">
    <property type="entry name" value="HTH-TYPE TRANSCRIPTIONAL REGULATOR SRLR-RELATED"/>
    <property type="match status" value="1"/>
</dbReference>
<dbReference type="SMART" id="SM00420">
    <property type="entry name" value="HTH_DEOR"/>
    <property type="match status" value="1"/>
</dbReference>
<dbReference type="PROSITE" id="PS51000">
    <property type="entry name" value="HTH_DEOR_2"/>
    <property type="match status" value="1"/>
</dbReference>
<dbReference type="InterPro" id="IPR037171">
    <property type="entry name" value="NagB/RpiA_transferase-like"/>
</dbReference>